<reference evidence="2" key="1">
    <citation type="submission" date="2023-03" db="EMBL/GenBank/DDBJ databases">
        <title>Massive genome expansion in bonnet fungi (Mycena s.s.) driven by repeated elements and novel gene families across ecological guilds.</title>
        <authorList>
            <consortium name="Lawrence Berkeley National Laboratory"/>
            <person name="Harder C.B."/>
            <person name="Miyauchi S."/>
            <person name="Viragh M."/>
            <person name="Kuo A."/>
            <person name="Thoen E."/>
            <person name="Andreopoulos B."/>
            <person name="Lu D."/>
            <person name="Skrede I."/>
            <person name="Drula E."/>
            <person name="Henrissat B."/>
            <person name="Morin E."/>
            <person name="Kohler A."/>
            <person name="Barry K."/>
            <person name="LaButti K."/>
            <person name="Morin E."/>
            <person name="Salamov A."/>
            <person name="Lipzen A."/>
            <person name="Mereny Z."/>
            <person name="Hegedus B."/>
            <person name="Baldrian P."/>
            <person name="Stursova M."/>
            <person name="Weitz H."/>
            <person name="Taylor A."/>
            <person name="Grigoriev I.V."/>
            <person name="Nagy L.G."/>
            <person name="Martin F."/>
            <person name="Kauserud H."/>
        </authorList>
    </citation>
    <scope>NUCLEOTIDE SEQUENCE</scope>
    <source>
        <strain evidence="2">9144</strain>
    </source>
</reference>
<feature type="chain" id="PRO_5042182045" description="Carbohydrate-binding module family 67 protein" evidence="1">
    <location>
        <begin position="25"/>
        <end position="374"/>
    </location>
</feature>
<dbReference type="Gene3D" id="2.60.120.260">
    <property type="entry name" value="Galactose-binding domain-like"/>
    <property type="match status" value="2"/>
</dbReference>
<feature type="signal peptide" evidence="1">
    <location>
        <begin position="1"/>
        <end position="24"/>
    </location>
</feature>
<keyword evidence="3" id="KW-1185">Reference proteome</keyword>
<name>A0AAD6V8D4_9AGAR</name>
<comment type="caution">
    <text evidence="2">The sequence shown here is derived from an EMBL/GenBank/DDBJ whole genome shotgun (WGS) entry which is preliminary data.</text>
</comment>
<evidence type="ECO:0000313" key="2">
    <source>
        <dbReference type="EMBL" id="KAJ7205537.1"/>
    </source>
</evidence>
<dbReference type="AlphaFoldDB" id="A0AAD6V8D4"/>
<dbReference type="SUPFAM" id="SSF49785">
    <property type="entry name" value="Galactose-binding domain-like"/>
    <property type="match status" value="1"/>
</dbReference>
<organism evidence="2 3">
    <name type="scientific">Mycena pura</name>
    <dbReference type="NCBI Taxonomy" id="153505"/>
    <lineage>
        <taxon>Eukaryota</taxon>
        <taxon>Fungi</taxon>
        <taxon>Dikarya</taxon>
        <taxon>Basidiomycota</taxon>
        <taxon>Agaricomycotina</taxon>
        <taxon>Agaricomycetes</taxon>
        <taxon>Agaricomycetidae</taxon>
        <taxon>Agaricales</taxon>
        <taxon>Marasmiineae</taxon>
        <taxon>Mycenaceae</taxon>
        <taxon>Mycena</taxon>
    </lineage>
</organism>
<protein>
    <recommendedName>
        <fullName evidence="4">Carbohydrate-binding module family 67 protein</fullName>
    </recommendedName>
</protein>
<proteinExistence type="predicted"/>
<keyword evidence="1" id="KW-0732">Signal</keyword>
<evidence type="ECO:0008006" key="4">
    <source>
        <dbReference type="Google" id="ProtNLM"/>
    </source>
</evidence>
<dbReference type="InterPro" id="IPR008979">
    <property type="entry name" value="Galactose-bd-like_sf"/>
</dbReference>
<sequence length="374" mass="38539">MRFTNLSAIFSIFAVVAATSLARGATNALSFTSSKWIWTSTTTANAAVILRKDFTPPLGKSLIAAEILIAADDQFSLYVNNELVGSAANANGFAQTFCVDLQPSYNVFAVNASTSASSNGAIIATLLLTYSDGMTTSTVVSDCSWRVSPAAGLPSNWAGLDFDDTAWSTATVAGAFGAQPWGQVAIPSGGSTLTLAGTQWVWTNIVAPGGQALPISTRAFRRTITLPSGQSAAGANILITADDAYTLYVNGVQVGSGSSWEVAQHYVVNFSSEPNEIVFAVLGNNTVDNSPAGIIVAAEINLTPSGRAGSIGCSAGLFASTDTNWVSTKGTIPSGWEQPGFDDSAWPAVVDEAVYGTAVWGAVPVQAALAPVTV</sequence>
<dbReference type="EMBL" id="JARJCW010000043">
    <property type="protein sequence ID" value="KAJ7205537.1"/>
    <property type="molecule type" value="Genomic_DNA"/>
</dbReference>
<evidence type="ECO:0000256" key="1">
    <source>
        <dbReference type="SAM" id="SignalP"/>
    </source>
</evidence>
<gene>
    <name evidence="2" type="ORF">GGX14DRAFT_568872</name>
</gene>
<accession>A0AAD6V8D4</accession>
<evidence type="ECO:0000313" key="3">
    <source>
        <dbReference type="Proteomes" id="UP001219525"/>
    </source>
</evidence>
<dbReference type="Proteomes" id="UP001219525">
    <property type="component" value="Unassembled WGS sequence"/>
</dbReference>